<gene>
    <name evidence="1" type="ORF">FMM80_25225</name>
</gene>
<dbReference type="AlphaFoldDB" id="A0A9X5CE78"/>
<proteinExistence type="predicted"/>
<dbReference type="Pfam" id="PF09684">
    <property type="entry name" value="Tail_P2_I"/>
    <property type="match status" value="1"/>
</dbReference>
<organism evidence="1 2">
    <name type="scientific">Schaedlerella arabinosiphila</name>
    <dbReference type="NCBI Taxonomy" id="2044587"/>
    <lineage>
        <taxon>Bacteria</taxon>
        <taxon>Bacillati</taxon>
        <taxon>Bacillota</taxon>
        <taxon>Clostridia</taxon>
        <taxon>Lachnospirales</taxon>
        <taxon>Lachnospiraceae</taxon>
        <taxon>Schaedlerella</taxon>
    </lineage>
</organism>
<sequence>MEVWKMINLYDGELVDMLPSQMATQTQQRCISYALKKGIRLIIERANMTRTVAVIDSLPEQILDMLAVEMRTPYYREEMEIEIKRRIIKRTLMWHLTAGTPGAVEELVAAVFGEGEVKEWFEYGGEPYRFKIVTNALLTEDMNSYFSEMIQIVKNIRSHIEVIEIHRTVEQELYAGVCQCLPQYKPAAIIDGYCVDREVGQTIHAGMLTGQICYPEPIIELGIERKSVGGHLSKSLS</sequence>
<comment type="caution">
    <text evidence="1">The sequence shown here is derived from an EMBL/GenBank/DDBJ whole genome shotgun (WGS) entry which is preliminary data.</text>
</comment>
<dbReference type="InterPro" id="IPR006521">
    <property type="entry name" value="Tail_protein_I"/>
</dbReference>
<evidence type="ECO:0008006" key="3">
    <source>
        <dbReference type="Google" id="ProtNLM"/>
    </source>
</evidence>
<accession>A0A9X5CE78</accession>
<reference evidence="1 2" key="1">
    <citation type="submission" date="2019-07" db="EMBL/GenBank/DDBJ databases">
        <title>Draft genome sequences of 15 bacterial species constituting the stable defined intestinal microbiota of the GM15 gnotobiotic mouse model.</title>
        <authorList>
            <person name="Elie C."/>
            <person name="Mathieu A."/>
            <person name="Saliou A."/>
            <person name="Darnaud M."/>
            <person name="Leulier F."/>
            <person name="Tamellini A."/>
        </authorList>
    </citation>
    <scope>NUCLEOTIDE SEQUENCE [LARGE SCALE GENOMIC DNA]</scope>
    <source>
        <strain evidence="2">ASF 502</strain>
    </source>
</reference>
<name>A0A9X5CE78_9FIRM</name>
<evidence type="ECO:0000313" key="1">
    <source>
        <dbReference type="EMBL" id="NDO71778.1"/>
    </source>
</evidence>
<evidence type="ECO:0000313" key="2">
    <source>
        <dbReference type="Proteomes" id="UP000474104"/>
    </source>
</evidence>
<protein>
    <recommendedName>
        <fullName evidence="3">Phage tail protein I</fullName>
    </recommendedName>
</protein>
<dbReference type="EMBL" id="VIRB01000145">
    <property type="protein sequence ID" value="NDO71778.1"/>
    <property type="molecule type" value="Genomic_DNA"/>
</dbReference>
<dbReference type="Proteomes" id="UP000474104">
    <property type="component" value="Unassembled WGS sequence"/>
</dbReference>